<protein>
    <submittedName>
        <fullName evidence="6">MauE/DoxX family redox-associated membrane protein</fullName>
    </submittedName>
</protein>
<dbReference type="EMBL" id="JBHULC010000009">
    <property type="protein sequence ID" value="MFD2521261.1"/>
    <property type="molecule type" value="Genomic_DNA"/>
</dbReference>
<keyword evidence="4 5" id="KW-0472">Membrane</keyword>
<sequence length="120" mass="13757">MKSILTIGLYVAALIFVFAGVSHFTKERFFIKAMPPYIPYHRAMVLISGVAEIALGLGLLFDATRVYAAWGLILLLIAVFPANIYMATSGRFHQIPAFALWLRLPLQFLLIWWMYQYTRQ</sequence>
<keyword evidence="2 5" id="KW-0812">Transmembrane</keyword>
<dbReference type="PANTHER" id="PTHR36974">
    <property type="entry name" value="MEMBRANE PROTEIN-RELATED"/>
    <property type="match status" value="1"/>
</dbReference>
<keyword evidence="3 5" id="KW-1133">Transmembrane helix</keyword>
<evidence type="ECO:0000256" key="1">
    <source>
        <dbReference type="ARBA" id="ARBA00004141"/>
    </source>
</evidence>
<proteinExistence type="predicted"/>
<dbReference type="Proteomes" id="UP001597510">
    <property type="component" value="Unassembled WGS sequence"/>
</dbReference>
<dbReference type="InterPro" id="IPR032808">
    <property type="entry name" value="DoxX"/>
</dbReference>
<organism evidence="6 7">
    <name type="scientific">Emticicia soli</name>
    <dbReference type="NCBI Taxonomy" id="2027878"/>
    <lineage>
        <taxon>Bacteria</taxon>
        <taxon>Pseudomonadati</taxon>
        <taxon>Bacteroidota</taxon>
        <taxon>Cytophagia</taxon>
        <taxon>Cytophagales</taxon>
        <taxon>Leadbetterellaceae</taxon>
        <taxon>Emticicia</taxon>
    </lineage>
</organism>
<dbReference type="RefSeq" id="WP_340237183.1">
    <property type="nucleotide sequence ID" value="NZ_JBBEWC010000007.1"/>
</dbReference>
<feature type="transmembrane region" description="Helical" evidence="5">
    <location>
        <begin position="44"/>
        <end position="61"/>
    </location>
</feature>
<evidence type="ECO:0000256" key="2">
    <source>
        <dbReference type="ARBA" id="ARBA00022692"/>
    </source>
</evidence>
<comment type="caution">
    <text evidence="6">The sequence shown here is derived from an EMBL/GenBank/DDBJ whole genome shotgun (WGS) entry which is preliminary data.</text>
</comment>
<dbReference type="Pfam" id="PF13564">
    <property type="entry name" value="DoxX_2"/>
    <property type="match status" value="1"/>
</dbReference>
<accession>A0ABW5J5I9</accession>
<evidence type="ECO:0000313" key="7">
    <source>
        <dbReference type="Proteomes" id="UP001597510"/>
    </source>
</evidence>
<keyword evidence="7" id="KW-1185">Reference proteome</keyword>
<dbReference type="PANTHER" id="PTHR36974:SF1">
    <property type="entry name" value="DOXX FAMILY MEMBRANE PROTEIN"/>
    <property type="match status" value="1"/>
</dbReference>
<feature type="transmembrane region" description="Helical" evidence="5">
    <location>
        <begin position="98"/>
        <end position="115"/>
    </location>
</feature>
<evidence type="ECO:0000256" key="4">
    <source>
        <dbReference type="ARBA" id="ARBA00023136"/>
    </source>
</evidence>
<feature type="transmembrane region" description="Helical" evidence="5">
    <location>
        <begin position="67"/>
        <end position="86"/>
    </location>
</feature>
<gene>
    <name evidence="6" type="ORF">ACFSR2_10220</name>
</gene>
<evidence type="ECO:0000256" key="3">
    <source>
        <dbReference type="ARBA" id="ARBA00022989"/>
    </source>
</evidence>
<reference evidence="7" key="1">
    <citation type="journal article" date="2019" name="Int. J. Syst. Evol. Microbiol.">
        <title>The Global Catalogue of Microorganisms (GCM) 10K type strain sequencing project: providing services to taxonomists for standard genome sequencing and annotation.</title>
        <authorList>
            <consortium name="The Broad Institute Genomics Platform"/>
            <consortium name="The Broad Institute Genome Sequencing Center for Infectious Disease"/>
            <person name="Wu L."/>
            <person name="Ma J."/>
        </authorList>
    </citation>
    <scope>NUCLEOTIDE SEQUENCE [LARGE SCALE GENOMIC DNA]</scope>
    <source>
        <strain evidence="7">KCTC 52344</strain>
    </source>
</reference>
<feature type="transmembrane region" description="Helical" evidence="5">
    <location>
        <begin position="6"/>
        <end position="24"/>
    </location>
</feature>
<name>A0ABW5J5I9_9BACT</name>
<evidence type="ECO:0000256" key="5">
    <source>
        <dbReference type="SAM" id="Phobius"/>
    </source>
</evidence>
<comment type="subcellular location">
    <subcellularLocation>
        <location evidence="1">Membrane</location>
        <topology evidence="1">Multi-pass membrane protein</topology>
    </subcellularLocation>
</comment>
<evidence type="ECO:0000313" key="6">
    <source>
        <dbReference type="EMBL" id="MFD2521261.1"/>
    </source>
</evidence>